<evidence type="ECO:0000313" key="3">
    <source>
        <dbReference type="EMBL" id="AFU01661.1"/>
    </source>
</evidence>
<dbReference type="Gene3D" id="3.90.176.10">
    <property type="entry name" value="Toxin ADP-ribosyltransferase, Chain A, domain 1"/>
    <property type="match status" value="1"/>
</dbReference>
<evidence type="ECO:0000256" key="1">
    <source>
        <dbReference type="SAM" id="Coils"/>
    </source>
</evidence>
<dbReference type="STRING" id="1133849.O3I_018510"/>
<gene>
    <name evidence="3" type="ORF">O3I_018510</name>
</gene>
<dbReference type="GO" id="GO:0005576">
    <property type="term" value="C:extracellular region"/>
    <property type="evidence" value="ECO:0007669"/>
    <property type="project" value="InterPro"/>
</dbReference>
<sequence length="512" mass="54926">MTGGDDSSDRSRVGRAGRSLTGSLLDVDTAVYYDTATRIAAGASAWWSAIDARWPELAKATNMTGSYSEAKEWGKSYDQRAKDILSMVTKVASAAHAYAVVLNNCGYERALAEHGATIDAGPAPVKPPTPMYPVLNCRVPLPSAGGPGNGLIDEGLGLVEKIGLTVPDGNATTISNAAITWDATRTAEGAAGFPAILEAAAVAFADVVAPEVEFIDEDLRALKAAAEAALTAMADLAQSCRDHRAALDELRELLKQQLEMVRDALIQELAITAAISVASSFITFGAGAAIGVAGAAAICARYARPMRAIIEQWLTNRRIAAGVKLDADLARHVRECERLEELGPAGRLKPKADPTPGSLLSDADRAALWDYTGPGGSEALNWQLRHGGISRYQQMREGEINAALDRLPDYQGHVTRRVELSAEDLARYREAAVGRDMVTEAGFTSASRTPEAAFDRPVEFRIFSEHGKSVEEFARRPSEQEVLFKSGTNFEVRQVVENDPSGRILIYMNEIP</sequence>
<protein>
    <recommendedName>
        <fullName evidence="2">ADP ribosyltransferase domain-containing protein</fullName>
    </recommendedName>
</protein>
<dbReference type="KEGG" id="nbr:O3I_018510"/>
<name>K0F1Z5_NOCB7</name>
<organism evidence="3 4">
    <name type="scientific">Nocardia brasiliensis (strain ATCC 700358 / HUJEG-1)</name>
    <dbReference type="NCBI Taxonomy" id="1133849"/>
    <lineage>
        <taxon>Bacteria</taxon>
        <taxon>Bacillati</taxon>
        <taxon>Actinomycetota</taxon>
        <taxon>Actinomycetes</taxon>
        <taxon>Mycobacteriales</taxon>
        <taxon>Nocardiaceae</taxon>
        <taxon>Nocardia</taxon>
    </lineage>
</organism>
<dbReference type="Pfam" id="PF03496">
    <property type="entry name" value="ADPrib_exo_Tox"/>
    <property type="match status" value="1"/>
</dbReference>
<dbReference type="eggNOG" id="COG3087">
    <property type="taxonomic scope" value="Bacteria"/>
</dbReference>
<proteinExistence type="predicted"/>
<dbReference type="RefSeq" id="WP_014984516.1">
    <property type="nucleotide sequence ID" value="NC_018681.1"/>
</dbReference>
<feature type="coiled-coil region" evidence="1">
    <location>
        <begin position="233"/>
        <end position="267"/>
    </location>
</feature>
<dbReference type="PROSITE" id="PS51996">
    <property type="entry name" value="TR_MART"/>
    <property type="match status" value="1"/>
</dbReference>
<dbReference type="Proteomes" id="UP000006304">
    <property type="component" value="Chromosome"/>
</dbReference>
<dbReference type="HOGENOM" id="CLU_540617_0_0_11"/>
<keyword evidence="1" id="KW-0175">Coiled coil</keyword>
<evidence type="ECO:0000259" key="2">
    <source>
        <dbReference type="Pfam" id="PF03496"/>
    </source>
</evidence>
<dbReference type="SUPFAM" id="SSF56399">
    <property type="entry name" value="ADP-ribosylation"/>
    <property type="match status" value="1"/>
</dbReference>
<evidence type="ECO:0000313" key="4">
    <source>
        <dbReference type="Proteomes" id="UP000006304"/>
    </source>
</evidence>
<dbReference type="AlphaFoldDB" id="K0F1Z5"/>
<dbReference type="EMBL" id="CP003876">
    <property type="protein sequence ID" value="AFU01661.1"/>
    <property type="molecule type" value="Genomic_DNA"/>
</dbReference>
<dbReference type="InterPro" id="IPR003540">
    <property type="entry name" value="ADP-ribosyltransferase"/>
</dbReference>
<feature type="domain" description="ADP ribosyltransferase" evidence="2">
    <location>
        <begin position="360"/>
        <end position="499"/>
    </location>
</feature>
<keyword evidence="4" id="KW-1185">Reference proteome</keyword>
<accession>K0F1Z5</accession>
<reference evidence="3 4" key="1">
    <citation type="journal article" date="2012" name="J. Bacteriol.">
        <title>Complete genome sequence of Nocardia brasiliensis HUJEG-1.</title>
        <authorList>
            <person name="Vera-Cabrera L."/>
            <person name="Ortiz-Lopez R."/>
            <person name="Elizondo-Gonzalez R."/>
            <person name="Perez-Maya A.A."/>
            <person name="Ocampo-Candiani J."/>
        </authorList>
    </citation>
    <scope>NUCLEOTIDE SEQUENCE [LARGE SCALE GENOMIC DNA]</scope>
    <source>
        <strain evidence="4">ATCC 700358</strain>
    </source>
</reference>